<dbReference type="PANTHER" id="PTHR45977">
    <property type="entry name" value="TARGET OF ERK KINASE MPK-1"/>
    <property type="match status" value="1"/>
</dbReference>
<evidence type="ECO:0000256" key="8">
    <source>
        <dbReference type="ARBA" id="ARBA00022786"/>
    </source>
</evidence>
<proteinExistence type="predicted"/>
<evidence type="ECO:0000256" key="4">
    <source>
        <dbReference type="ARBA" id="ARBA00022679"/>
    </source>
</evidence>
<keyword evidence="6" id="KW-0479">Metal-binding</keyword>
<dbReference type="EC" id="2.3.2.27" evidence="3"/>
<dbReference type="SUPFAM" id="SSF57850">
    <property type="entry name" value="RING/U-box"/>
    <property type="match status" value="1"/>
</dbReference>
<accession>A0A9W8ICL5</accession>
<evidence type="ECO:0000256" key="3">
    <source>
        <dbReference type="ARBA" id="ARBA00012483"/>
    </source>
</evidence>
<reference evidence="15" key="1">
    <citation type="submission" date="2022-07" db="EMBL/GenBank/DDBJ databases">
        <title>Phylogenomic reconstructions and comparative analyses of Kickxellomycotina fungi.</title>
        <authorList>
            <person name="Reynolds N.K."/>
            <person name="Stajich J.E."/>
            <person name="Barry K."/>
            <person name="Grigoriev I.V."/>
            <person name="Crous P."/>
            <person name="Smith M.E."/>
        </authorList>
    </citation>
    <scope>NUCLEOTIDE SEQUENCE</scope>
    <source>
        <strain evidence="15">RSA 476</strain>
    </source>
</reference>
<evidence type="ECO:0000256" key="10">
    <source>
        <dbReference type="ARBA" id="ARBA00022989"/>
    </source>
</evidence>
<dbReference type="AlphaFoldDB" id="A0A9W8ICL5"/>
<evidence type="ECO:0000256" key="9">
    <source>
        <dbReference type="ARBA" id="ARBA00022833"/>
    </source>
</evidence>
<dbReference type="InterPro" id="IPR001841">
    <property type="entry name" value="Znf_RING"/>
</dbReference>
<keyword evidence="5 13" id="KW-0812">Transmembrane</keyword>
<keyword evidence="9" id="KW-0862">Zinc</keyword>
<dbReference type="GO" id="GO:0008270">
    <property type="term" value="F:zinc ion binding"/>
    <property type="evidence" value="ECO:0007669"/>
    <property type="project" value="UniProtKB-KW"/>
</dbReference>
<dbReference type="EMBL" id="JANBUY010000351">
    <property type="protein sequence ID" value="KAJ2859821.1"/>
    <property type="molecule type" value="Genomic_DNA"/>
</dbReference>
<dbReference type="Gene3D" id="3.30.40.10">
    <property type="entry name" value="Zinc/RING finger domain, C3HC4 (zinc finger)"/>
    <property type="match status" value="1"/>
</dbReference>
<evidence type="ECO:0000256" key="6">
    <source>
        <dbReference type="ARBA" id="ARBA00022723"/>
    </source>
</evidence>
<keyword evidence="11 13" id="KW-0472">Membrane</keyword>
<keyword evidence="16" id="KW-1185">Reference proteome</keyword>
<dbReference type="CDD" id="cd16454">
    <property type="entry name" value="RING-H2_PA-TM-RING"/>
    <property type="match status" value="1"/>
</dbReference>
<gene>
    <name evidence="15" type="ORF">GGH94_005894</name>
</gene>
<sequence>MLVRLVAGRAPLVSLTVSVVGNTTGTDAYQTTFDRSDYAYPLPQTGLSGFGFAGEVYVPESATCADEVVGEGVRHTPAGVGGIVFLPYRSCRDEWARIVRVETQAGRAGGAILYSMKDDAAQSAERMPEPADLAYVHAPVWVVNAVAGAYLATVLNRVNTTGSLPPPPPAVAYGPLQEDVRIAVRGARSNIRGVFVTISRSSADVASADRNFFLKAMIGVGITGIICFFVAMVVRYFDCLRVTRRRSLEPTVALHHIHYHEKRVLMQHELDAMPCSVVALPVVRSPPPLRHAHSCPHLAMPSSDKPGLHRVSSVLHCLRQTADEELPVANGWGDDALECAICLDDIHVGHVIRNLPCPHVFHAECIDRWLLCQSSTCPLCKRDTLHGPPV</sequence>
<feature type="transmembrane region" description="Helical" evidence="13">
    <location>
        <begin position="212"/>
        <end position="237"/>
    </location>
</feature>
<keyword evidence="10 13" id="KW-1133">Transmembrane helix</keyword>
<evidence type="ECO:0000256" key="2">
    <source>
        <dbReference type="ARBA" id="ARBA00004141"/>
    </source>
</evidence>
<comment type="subcellular location">
    <subcellularLocation>
        <location evidence="2">Membrane</location>
        <topology evidence="2">Multi-pass membrane protein</topology>
    </subcellularLocation>
</comment>
<keyword evidence="4" id="KW-0808">Transferase</keyword>
<evidence type="ECO:0000256" key="1">
    <source>
        <dbReference type="ARBA" id="ARBA00000900"/>
    </source>
</evidence>
<dbReference type="Pfam" id="PF13639">
    <property type="entry name" value="zf-RING_2"/>
    <property type="match status" value="1"/>
</dbReference>
<keyword evidence="7 12" id="KW-0863">Zinc-finger</keyword>
<organism evidence="15 16">
    <name type="scientific">Coemansia aciculifera</name>
    <dbReference type="NCBI Taxonomy" id="417176"/>
    <lineage>
        <taxon>Eukaryota</taxon>
        <taxon>Fungi</taxon>
        <taxon>Fungi incertae sedis</taxon>
        <taxon>Zoopagomycota</taxon>
        <taxon>Kickxellomycotina</taxon>
        <taxon>Kickxellomycetes</taxon>
        <taxon>Kickxellales</taxon>
        <taxon>Kickxellaceae</taxon>
        <taxon>Coemansia</taxon>
    </lineage>
</organism>
<dbReference type="GO" id="GO:0061630">
    <property type="term" value="F:ubiquitin protein ligase activity"/>
    <property type="evidence" value="ECO:0007669"/>
    <property type="project" value="UniProtKB-EC"/>
</dbReference>
<dbReference type="SMART" id="SM00184">
    <property type="entry name" value="RING"/>
    <property type="match status" value="1"/>
</dbReference>
<evidence type="ECO:0000256" key="11">
    <source>
        <dbReference type="ARBA" id="ARBA00023136"/>
    </source>
</evidence>
<evidence type="ECO:0000259" key="14">
    <source>
        <dbReference type="PROSITE" id="PS50089"/>
    </source>
</evidence>
<dbReference type="PROSITE" id="PS50089">
    <property type="entry name" value="ZF_RING_2"/>
    <property type="match status" value="1"/>
</dbReference>
<dbReference type="GO" id="GO:0016567">
    <property type="term" value="P:protein ubiquitination"/>
    <property type="evidence" value="ECO:0007669"/>
    <property type="project" value="TreeGrafter"/>
</dbReference>
<dbReference type="Proteomes" id="UP001140074">
    <property type="component" value="Unassembled WGS sequence"/>
</dbReference>
<evidence type="ECO:0000256" key="13">
    <source>
        <dbReference type="SAM" id="Phobius"/>
    </source>
</evidence>
<evidence type="ECO:0000313" key="16">
    <source>
        <dbReference type="Proteomes" id="UP001140074"/>
    </source>
</evidence>
<evidence type="ECO:0000256" key="5">
    <source>
        <dbReference type="ARBA" id="ARBA00022692"/>
    </source>
</evidence>
<comment type="catalytic activity">
    <reaction evidence="1">
        <text>S-ubiquitinyl-[E2 ubiquitin-conjugating enzyme]-L-cysteine + [acceptor protein]-L-lysine = [E2 ubiquitin-conjugating enzyme]-L-cysteine + N(6)-ubiquitinyl-[acceptor protein]-L-lysine.</text>
        <dbReference type="EC" id="2.3.2.27"/>
    </reaction>
</comment>
<keyword evidence="8" id="KW-0833">Ubl conjugation pathway</keyword>
<protein>
    <recommendedName>
        <fullName evidence="3">RING-type E3 ubiquitin transferase</fullName>
        <ecNumber evidence="3">2.3.2.27</ecNumber>
    </recommendedName>
</protein>
<dbReference type="GO" id="GO:0006511">
    <property type="term" value="P:ubiquitin-dependent protein catabolic process"/>
    <property type="evidence" value="ECO:0007669"/>
    <property type="project" value="TreeGrafter"/>
</dbReference>
<evidence type="ECO:0000256" key="12">
    <source>
        <dbReference type="PROSITE-ProRule" id="PRU00175"/>
    </source>
</evidence>
<dbReference type="InterPro" id="IPR013083">
    <property type="entry name" value="Znf_RING/FYVE/PHD"/>
</dbReference>
<evidence type="ECO:0000256" key="7">
    <source>
        <dbReference type="ARBA" id="ARBA00022771"/>
    </source>
</evidence>
<dbReference type="GO" id="GO:0016020">
    <property type="term" value="C:membrane"/>
    <property type="evidence" value="ECO:0007669"/>
    <property type="project" value="UniProtKB-SubCell"/>
</dbReference>
<dbReference type="PANTHER" id="PTHR45977:SF4">
    <property type="entry name" value="RING-TYPE DOMAIN-CONTAINING PROTEIN"/>
    <property type="match status" value="1"/>
</dbReference>
<feature type="domain" description="RING-type" evidence="14">
    <location>
        <begin position="339"/>
        <end position="381"/>
    </location>
</feature>
<name>A0A9W8ICL5_9FUNG</name>
<evidence type="ECO:0000313" key="15">
    <source>
        <dbReference type="EMBL" id="KAJ2859821.1"/>
    </source>
</evidence>
<comment type="caution">
    <text evidence="15">The sequence shown here is derived from an EMBL/GenBank/DDBJ whole genome shotgun (WGS) entry which is preliminary data.</text>
</comment>